<accession>A0AAV8UIV3</accession>
<protein>
    <recommendedName>
        <fullName evidence="1">D-glutamate cyclase-like C-terminal domain-containing protein</fullName>
    </recommendedName>
</protein>
<keyword evidence="3" id="KW-1185">Reference proteome</keyword>
<evidence type="ECO:0000313" key="2">
    <source>
        <dbReference type="EMBL" id="KAJ8901197.1"/>
    </source>
</evidence>
<dbReference type="PANTHER" id="PTHR32022:SF10">
    <property type="entry name" value="D-GLUTAMATE CYCLASE, MITOCHONDRIAL"/>
    <property type="match status" value="1"/>
</dbReference>
<name>A0AAV8UIV3_9RHOD</name>
<dbReference type="Pfam" id="PF14336">
    <property type="entry name" value="GLUCM-like_C"/>
    <property type="match status" value="1"/>
</dbReference>
<feature type="domain" description="D-glutamate cyclase-like C-terminal" evidence="1">
    <location>
        <begin position="15"/>
        <end position="325"/>
    </location>
</feature>
<dbReference type="EMBL" id="JAMWBK010000011">
    <property type="protein sequence ID" value="KAJ8901197.1"/>
    <property type="molecule type" value="Genomic_DNA"/>
</dbReference>
<dbReference type="Gene3D" id="3.90.1640.20">
    <property type="entry name" value="TON_0340"/>
    <property type="match status" value="1"/>
</dbReference>
<comment type="caution">
    <text evidence="2">The sequence shown here is derived from an EMBL/GenBank/DDBJ whole genome shotgun (WGS) entry which is preliminary data.</text>
</comment>
<evidence type="ECO:0000259" key="1">
    <source>
        <dbReference type="Pfam" id="PF14336"/>
    </source>
</evidence>
<proteinExistence type="predicted"/>
<reference evidence="2 3" key="1">
    <citation type="journal article" date="2023" name="Nat. Commun.">
        <title>Origin of minicircular mitochondrial genomes in red algae.</title>
        <authorList>
            <person name="Lee Y."/>
            <person name="Cho C.H."/>
            <person name="Lee Y.M."/>
            <person name="Park S.I."/>
            <person name="Yang J.H."/>
            <person name="West J.A."/>
            <person name="Bhattacharya D."/>
            <person name="Yoon H.S."/>
        </authorList>
    </citation>
    <scope>NUCLEOTIDE SEQUENCE [LARGE SCALE GENOMIC DNA]</scope>
    <source>
        <strain evidence="2 3">CCMP1338</strain>
        <tissue evidence="2">Whole cell</tissue>
    </source>
</reference>
<evidence type="ECO:0000313" key="3">
    <source>
        <dbReference type="Proteomes" id="UP001157974"/>
    </source>
</evidence>
<dbReference type="InterPro" id="IPR025504">
    <property type="entry name" value="GLUCM_C"/>
</dbReference>
<sequence>MEEVDVYETSTVHLLERLCGEDIGRRGIKAISEHCEGELLKVTKTLLQAKRVLLTTGFFVPTGQAPETDGPLGAAAIAQALLRGGVSVDFITDPLCASAVAPVVEFLRGRNLETKVLIFPGPVPEEKRDGLSESAHAAFREYDPTSIHEYAEEFYKAHCTHYTHFLSIERVGAADAEGKFYNMAGIDISGTTGRIDLLFDNAERFSSMMSQPKPQTIAIGDGGNEIGMGKVRELVTRDVPKGSLIGSVASCDHLISAGVSNWGGYVLAASLAILQRDAAFLWSWQDDCLLMADLVAAEAVDGMSGKVTGDSVDGISSSVHQAVVDATQSIARTAIQRLS</sequence>
<dbReference type="Proteomes" id="UP001157974">
    <property type="component" value="Unassembled WGS sequence"/>
</dbReference>
<organism evidence="2 3">
    <name type="scientific">Rhodosorus marinus</name>
    <dbReference type="NCBI Taxonomy" id="101924"/>
    <lineage>
        <taxon>Eukaryota</taxon>
        <taxon>Rhodophyta</taxon>
        <taxon>Stylonematophyceae</taxon>
        <taxon>Stylonematales</taxon>
        <taxon>Stylonemataceae</taxon>
        <taxon>Rhodosorus</taxon>
    </lineage>
</organism>
<dbReference type="AlphaFoldDB" id="A0AAV8UIV3"/>
<dbReference type="PANTHER" id="PTHR32022">
    <property type="entry name" value="D-GLUTAMATE CYCLASE, MITOCHONDRIAL"/>
    <property type="match status" value="1"/>
</dbReference>
<gene>
    <name evidence="2" type="ORF">NDN08_007046</name>
</gene>